<name>A0A4Q1D389_9BACT</name>
<dbReference type="AlphaFoldDB" id="A0A4Q1D389"/>
<dbReference type="EMBL" id="SDHZ01000002">
    <property type="protein sequence ID" value="RXK82825.1"/>
    <property type="molecule type" value="Genomic_DNA"/>
</dbReference>
<comment type="caution">
    <text evidence="1">The sequence shown here is derived from an EMBL/GenBank/DDBJ whole genome shotgun (WGS) entry which is preliminary data.</text>
</comment>
<proteinExistence type="predicted"/>
<dbReference type="Proteomes" id="UP000290545">
    <property type="component" value="Unassembled WGS sequence"/>
</dbReference>
<dbReference type="RefSeq" id="WP_129003535.1">
    <property type="nucleotide sequence ID" value="NZ_SDHZ01000002.1"/>
</dbReference>
<dbReference type="OrthoDB" id="1343312at2"/>
<dbReference type="InterPro" id="IPR053865">
    <property type="entry name" value="DUF6934"/>
</dbReference>
<evidence type="ECO:0000313" key="2">
    <source>
        <dbReference type="Proteomes" id="UP000290545"/>
    </source>
</evidence>
<organism evidence="1 2">
    <name type="scientific">Filimonas effusa</name>
    <dbReference type="NCBI Taxonomy" id="2508721"/>
    <lineage>
        <taxon>Bacteria</taxon>
        <taxon>Pseudomonadati</taxon>
        <taxon>Bacteroidota</taxon>
        <taxon>Chitinophagia</taxon>
        <taxon>Chitinophagales</taxon>
        <taxon>Chitinophagaceae</taxon>
        <taxon>Filimonas</taxon>
    </lineage>
</organism>
<reference evidence="1 2" key="1">
    <citation type="submission" date="2019-01" db="EMBL/GenBank/DDBJ databases">
        <title>Filimonas sp. strain TTM-71.</title>
        <authorList>
            <person name="Chen W.-M."/>
        </authorList>
    </citation>
    <scope>NUCLEOTIDE SEQUENCE [LARGE SCALE GENOMIC DNA]</scope>
    <source>
        <strain evidence="1 2">TTM-71</strain>
    </source>
</reference>
<evidence type="ECO:0000313" key="1">
    <source>
        <dbReference type="EMBL" id="RXK82825.1"/>
    </source>
</evidence>
<protein>
    <submittedName>
        <fullName evidence="1">Uncharacterized protein</fullName>
    </submittedName>
</protein>
<keyword evidence="2" id="KW-1185">Reference proteome</keyword>
<dbReference type="Pfam" id="PF22028">
    <property type="entry name" value="DUF6934"/>
    <property type="match status" value="1"/>
</dbReference>
<accession>A0A4Q1D389</accession>
<sequence length="149" mass="17667">MLLDSYAFVKDTRKSYYEFYSEGPRGRIKKAVVYIRLRGIKTEAYNLSFGDWDDAAQTINDKAVTNNADRDKILVTVAFTVLDFIETNPEAFVFLQGSTESRTRLYQMNIWRFWKEINVWFIVRGFISDRWENLQRGTNYSSFLLEVRK</sequence>
<gene>
    <name evidence="1" type="ORF">ESB13_11845</name>
</gene>